<dbReference type="SUPFAM" id="SSF56266">
    <property type="entry name" value="DmpA/ArgJ-like"/>
    <property type="match status" value="1"/>
</dbReference>
<evidence type="ECO:0000313" key="4">
    <source>
        <dbReference type="Proteomes" id="UP000523447"/>
    </source>
</evidence>
<dbReference type="CDD" id="cd02252">
    <property type="entry name" value="nylC_like"/>
    <property type="match status" value="1"/>
</dbReference>
<dbReference type="Gene3D" id="3.60.70.12">
    <property type="entry name" value="L-amino peptidase D-ALA esterase/amidase"/>
    <property type="match status" value="1"/>
</dbReference>
<sequence>MPTPPTNSIRTIRAHRIWTSTTGSPGCRIPCCTPSPPDSVPRAGHSAAETRPVPGGHVSSTVGPRNAITDVAGVLVGHHQELDADATLGSGAATGCTVVRVPGGATAAVDVRGGGPGTRETDLLDPGHTVRQVNAVLLTGGSAYGLAAADGVMRWLEEHGEGIPMDPSDPSRVVPIVPGAVIFDLPVGAWDIRPTAEFGYRAAHVAAPTFERGSVGAGVGARAGAVKGGIGTASVYFTDGPAAGHTVGALVVANPVGSVFDPRTGLPWGAGTDGPEWFGLAPASAEQLSRANALPVKGTVLNTTIGVVATDAALDPAACRRLAVTAHDGLARAVRPAHSPLDGDTLFALATGTVATDSNIPLPPAFPADLLLLDELCTAAAVCVERAIVDAVLHAGPVAGIPTYRELFGPGSAPQR</sequence>
<comment type="caution">
    <text evidence="3">The sequence shown here is derived from an EMBL/GenBank/DDBJ whole genome shotgun (WGS) entry which is preliminary data.</text>
</comment>
<evidence type="ECO:0000256" key="2">
    <source>
        <dbReference type="SAM" id="MobiDB-lite"/>
    </source>
</evidence>
<name>A0A7X6RKV4_9NOCA</name>
<keyword evidence="4" id="KW-1185">Reference proteome</keyword>
<dbReference type="EMBL" id="JAAXPE010000039">
    <property type="protein sequence ID" value="NKY89093.1"/>
    <property type="molecule type" value="Genomic_DNA"/>
</dbReference>
<protein>
    <submittedName>
        <fullName evidence="3">P1 family peptidase</fullName>
    </submittedName>
</protein>
<dbReference type="Pfam" id="PF03576">
    <property type="entry name" value="Peptidase_S58"/>
    <property type="match status" value="1"/>
</dbReference>
<dbReference type="PANTHER" id="PTHR36512:SF3">
    <property type="entry name" value="BLR5678 PROTEIN"/>
    <property type="match status" value="1"/>
</dbReference>
<accession>A0A7X6RKV4</accession>
<evidence type="ECO:0000313" key="3">
    <source>
        <dbReference type="EMBL" id="NKY89093.1"/>
    </source>
</evidence>
<comment type="similarity">
    <text evidence="1">Belongs to the peptidase S58 family.</text>
</comment>
<reference evidence="3 4" key="1">
    <citation type="submission" date="2020-04" db="EMBL/GenBank/DDBJ databases">
        <title>MicrobeNet Type strains.</title>
        <authorList>
            <person name="Nicholson A.C."/>
        </authorList>
    </citation>
    <scope>NUCLEOTIDE SEQUENCE [LARGE SCALE GENOMIC DNA]</scope>
    <source>
        <strain evidence="3 4">DSM 44445</strain>
    </source>
</reference>
<organism evidence="3 4">
    <name type="scientific">Nocardia veterana</name>
    <dbReference type="NCBI Taxonomy" id="132249"/>
    <lineage>
        <taxon>Bacteria</taxon>
        <taxon>Bacillati</taxon>
        <taxon>Actinomycetota</taxon>
        <taxon>Actinomycetes</taxon>
        <taxon>Mycobacteriales</taxon>
        <taxon>Nocardiaceae</taxon>
        <taxon>Nocardia</taxon>
    </lineage>
</organism>
<feature type="region of interest" description="Disordered" evidence="2">
    <location>
        <begin position="36"/>
        <end position="64"/>
    </location>
</feature>
<dbReference type="AlphaFoldDB" id="A0A7X6RKV4"/>
<proteinExistence type="inferred from homology"/>
<gene>
    <name evidence="3" type="ORF">HGA07_26215</name>
</gene>
<dbReference type="InterPro" id="IPR016117">
    <property type="entry name" value="ArgJ-like_dom_sf"/>
</dbReference>
<dbReference type="GO" id="GO:0004177">
    <property type="term" value="F:aminopeptidase activity"/>
    <property type="evidence" value="ECO:0007669"/>
    <property type="project" value="TreeGrafter"/>
</dbReference>
<dbReference type="PANTHER" id="PTHR36512">
    <property type="entry name" value="D-AMINOPEPTIDASE"/>
    <property type="match status" value="1"/>
</dbReference>
<evidence type="ECO:0000256" key="1">
    <source>
        <dbReference type="ARBA" id="ARBA00007068"/>
    </source>
</evidence>
<dbReference type="Proteomes" id="UP000523447">
    <property type="component" value="Unassembled WGS sequence"/>
</dbReference>
<dbReference type="InterPro" id="IPR005321">
    <property type="entry name" value="Peptidase_S58_DmpA"/>
</dbReference>